<dbReference type="Proteomes" id="UP000248021">
    <property type="component" value="Unassembled WGS sequence"/>
</dbReference>
<sequence>MNTGMGDVNNLGWKLAAVLAGWGGNALLASYEVERHPVANRNSSASTHNYMQLKSVTNCEGLFDDTPEGAAVRARVGAEITAATETEWETLGIHLGYRYENSPIVAVEAGEPPEDHWRWYRPTARPGHRAPHAWLAGSGPSGLSTLDLFGNGFVLLRLGTAPVDASGLCAAARARNVPLRVVDIDNPEIAELYQARLTLVRPDGHVAWRGDAEPDDADGLIDRISGHRASAVEPGAVPSKTMCLSA</sequence>
<protein>
    <submittedName>
        <fullName evidence="5">FAD binding domain-containing protein</fullName>
    </submittedName>
</protein>
<dbReference type="AlphaFoldDB" id="A0A2V3TSU1"/>
<organism evidence="5 6">
    <name type="scientific">Chelatococcus asaccharovorans</name>
    <dbReference type="NCBI Taxonomy" id="28210"/>
    <lineage>
        <taxon>Bacteria</taxon>
        <taxon>Pseudomonadati</taxon>
        <taxon>Pseudomonadota</taxon>
        <taxon>Alphaproteobacteria</taxon>
        <taxon>Hyphomicrobiales</taxon>
        <taxon>Chelatococcaceae</taxon>
        <taxon>Chelatococcus</taxon>
    </lineage>
</organism>
<keyword evidence="6" id="KW-1185">Reference proteome</keyword>
<feature type="domain" description="FAD-binding" evidence="4">
    <location>
        <begin position="1"/>
        <end position="42"/>
    </location>
</feature>
<evidence type="ECO:0000313" key="6">
    <source>
        <dbReference type="Proteomes" id="UP000248021"/>
    </source>
</evidence>
<comment type="cofactor">
    <cofactor evidence="1">
        <name>FAD</name>
        <dbReference type="ChEBI" id="CHEBI:57692"/>
    </cofactor>
</comment>
<name>A0A2V3TSU1_9HYPH</name>
<dbReference type="InterPro" id="IPR050641">
    <property type="entry name" value="RIFMO-like"/>
</dbReference>
<keyword evidence="2" id="KW-0285">Flavoprotein</keyword>
<dbReference type="Pfam" id="PF21274">
    <property type="entry name" value="Rng_hyd_C"/>
    <property type="match status" value="1"/>
</dbReference>
<comment type="caution">
    <text evidence="5">The sequence shown here is derived from an EMBL/GenBank/DDBJ whole genome shotgun (WGS) entry which is preliminary data.</text>
</comment>
<dbReference type="Gene3D" id="3.50.50.60">
    <property type="entry name" value="FAD/NAD(P)-binding domain"/>
    <property type="match status" value="1"/>
</dbReference>
<dbReference type="InterPro" id="IPR036188">
    <property type="entry name" value="FAD/NAD-bd_sf"/>
</dbReference>
<keyword evidence="3" id="KW-0274">FAD</keyword>
<evidence type="ECO:0000313" key="5">
    <source>
        <dbReference type="EMBL" id="PXW51891.1"/>
    </source>
</evidence>
<evidence type="ECO:0000256" key="1">
    <source>
        <dbReference type="ARBA" id="ARBA00001974"/>
    </source>
</evidence>
<evidence type="ECO:0000259" key="4">
    <source>
        <dbReference type="Pfam" id="PF01494"/>
    </source>
</evidence>
<dbReference type="PANTHER" id="PTHR43004">
    <property type="entry name" value="TRK SYSTEM POTASSIUM UPTAKE PROTEIN"/>
    <property type="match status" value="1"/>
</dbReference>
<reference evidence="5 6" key="1">
    <citation type="submission" date="2018-05" db="EMBL/GenBank/DDBJ databases">
        <title>Genomic Encyclopedia of Type Strains, Phase IV (KMG-IV): sequencing the most valuable type-strain genomes for metagenomic binning, comparative biology and taxonomic classification.</title>
        <authorList>
            <person name="Goeker M."/>
        </authorList>
    </citation>
    <scope>NUCLEOTIDE SEQUENCE [LARGE SCALE GENOMIC DNA]</scope>
    <source>
        <strain evidence="5 6">DSM 6462</strain>
    </source>
</reference>
<dbReference type="GO" id="GO:0071949">
    <property type="term" value="F:FAD binding"/>
    <property type="evidence" value="ECO:0007669"/>
    <property type="project" value="InterPro"/>
</dbReference>
<dbReference type="PANTHER" id="PTHR43004:SF19">
    <property type="entry name" value="BINDING MONOOXYGENASE, PUTATIVE (JCVI)-RELATED"/>
    <property type="match status" value="1"/>
</dbReference>
<evidence type="ECO:0000256" key="3">
    <source>
        <dbReference type="ARBA" id="ARBA00022827"/>
    </source>
</evidence>
<accession>A0A2V3TSU1</accession>
<evidence type="ECO:0000256" key="2">
    <source>
        <dbReference type="ARBA" id="ARBA00022630"/>
    </source>
</evidence>
<dbReference type="GO" id="GO:0016709">
    <property type="term" value="F:oxidoreductase activity, acting on paired donors, with incorporation or reduction of molecular oxygen, NAD(P)H as one donor, and incorporation of one atom of oxygen"/>
    <property type="evidence" value="ECO:0007669"/>
    <property type="project" value="UniProtKB-ARBA"/>
</dbReference>
<dbReference type="EMBL" id="QJJK01000018">
    <property type="protein sequence ID" value="PXW51891.1"/>
    <property type="molecule type" value="Genomic_DNA"/>
</dbReference>
<dbReference type="Gene3D" id="3.40.30.120">
    <property type="match status" value="1"/>
</dbReference>
<dbReference type="InterPro" id="IPR002938">
    <property type="entry name" value="FAD-bd"/>
</dbReference>
<proteinExistence type="predicted"/>
<gene>
    <name evidence="5" type="ORF">C7450_11846</name>
</gene>
<dbReference type="Pfam" id="PF01494">
    <property type="entry name" value="FAD_binding_3"/>
    <property type="match status" value="1"/>
</dbReference>